<dbReference type="GO" id="GO:0005778">
    <property type="term" value="C:peroxisomal membrane"/>
    <property type="evidence" value="ECO:0007669"/>
    <property type="project" value="TreeGrafter"/>
</dbReference>
<accession>A0A9P8CZK9</accession>
<dbReference type="Proteomes" id="UP000717515">
    <property type="component" value="Unassembled WGS sequence"/>
</dbReference>
<sequence>MCVCPLALRTDRARAMTETRFIGRRPLTTRPPFRFFFLPSTFISLLFPLPPHPATTPTHTHTHTLSLSLSLAHHSYHPTYIITMPEVKKNPTVVEDDLDDDFLDGALDGFTSAKPATPVKPTVTQKAEGAAAASATSSSTSPKATRTPESLLLHPEDLEDDEDSLDGGLDAEFSKQLASGMEELMKEMNGNSELQKSFEEMFKGLDVNGKAPATGASPSATPATSKAGNNFQDRIAKTMDKLKDSSEQVEAQVAEDSEEALMAEMMKQMEGMAEGGDFQNVLEGMMEQLMSKDILYEPMVDLQQKYPQWLKDNKDKISTEEYARYEKQYGYVKEIVEFFDRPDFDDKSDTQAKSVIDLMQGMQDCGQPPADILDELAPGLEMGTDGVPKMPDMPECNMQ</sequence>
<dbReference type="GO" id="GO:0045046">
    <property type="term" value="P:protein import into peroxisome membrane"/>
    <property type="evidence" value="ECO:0007669"/>
    <property type="project" value="TreeGrafter"/>
</dbReference>
<organism evidence="2 3">
    <name type="scientific">Mortierella alpina</name>
    <name type="common">Oleaginous fungus</name>
    <name type="synonym">Mortierella renispora</name>
    <dbReference type="NCBI Taxonomy" id="64518"/>
    <lineage>
        <taxon>Eukaryota</taxon>
        <taxon>Fungi</taxon>
        <taxon>Fungi incertae sedis</taxon>
        <taxon>Mucoromycota</taxon>
        <taxon>Mortierellomycotina</taxon>
        <taxon>Mortierellomycetes</taxon>
        <taxon>Mortierellales</taxon>
        <taxon>Mortierellaceae</taxon>
        <taxon>Mortierella</taxon>
    </lineage>
</organism>
<evidence type="ECO:0000256" key="1">
    <source>
        <dbReference type="SAM" id="MobiDB-lite"/>
    </source>
</evidence>
<reference evidence="2" key="1">
    <citation type="submission" date="2021-07" db="EMBL/GenBank/DDBJ databases">
        <title>Draft genome of Mortierella alpina, strain LL118, isolated from an aspen leaf litter sample.</title>
        <authorList>
            <person name="Yang S."/>
            <person name="Vinatzer B.A."/>
        </authorList>
    </citation>
    <scope>NUCLEOTIDE SEQUENCE</scope>
    <source>
        <strain evidence="2">LL118</strain>
    </source>
</reference>
<name>A0A9P8CZK9_MORAP</name>
<evidence type="ECO:0000313" key="2">
    <source>
        <dbReference type="EMBL" id="KAG9324576.1"/>
    </source>
</evidence>
<comment type="caution">
    <text evidence="2">The sequence shown here is derived from an EMBL/GenBank/DDBJ whole genome shotgun (WGS) entry which is preliminary data.</text>
</comment>
<protein>
    <recommendedName>
        <fullName evidence="4">Pex19 protein</fullName>
    </recommendedName>
</protein>
<evidence type="ECO:0000313" key="3">
    <source>
        <dbReference type="Proteomes" id="UP000717515"/>
    </source>
</evidence>
<evidence type="ECO:0008006" key="4">
    <source>
        <dbReference type="Google" id="ProtNLM"/>
    </source>
</evidence>
<dbReference type="Pfam" id="PF04614">
    <property type="entry name" value="Pex19"/>
    <property type="match status" value="1"/>
</dbReference>
<dbReference type="GO" id="GO:0033328">
    <property type="term" value="F:peroxisome membrane targeting sequence binding"/>
    <property type="evidence" value="ECO:0007669"/>
    <property type="project" value="TreeGrafter"/>
</dbReference>
<feature type="region of interest" description="Disordered" evidence="1">
    <location>
        <begin position="110"/>
        <end position="168"/>
    </location>
</feature>
<gene>
    <name evidence="2" type="ORF">KVV02_005109</name>
</gene>
<feature type="region of interest" description="Disordered" evidence="1">
    <location>
        <begin position="379"/>
        <end position="399"/>
    </location>
</feature>
<dbReference type="InterPro" id="IPR038322">
    <property type="entry name" value="Pex19_C_sf"/>
</dbReference>
<proteinExistence type="predicted"/>
<dbReference type="PANTHER" id="PTHR12774:SF2">
    <property type="entry name" value="PEROXISOMAL BIOGENESIS FACTOR 19"/>
    <property type="match status" value="1"/>
</dbReference>
<dbReference type="PANTHER" id="PTHR12774">
    <property type="entry name" value="PEROXISOMAL BIOGENESIS FACTOR 19"/>
    <property type="match status" value="1"/>
</dbReference>
<dbReference type="InterPro" id="IPR006708">
    <property type="entry name" value="Pex19"/>
</dbReference>
<dbReference type="EMBL" id="JAIFTL010000063">
    <property type="protein sequence ID" value="KAG9324576.1"/>
    <property type="molecule type" value="Genomic_DNA"/>
</dbReference>
<dbReference type="Gene3D" id="1.20.120.900">
    <property type="entry name" value="Pex19, mPTS binding domain"/>
    <property type="match status" value="1"/>
</dbReference>
<feature type="compositionally biased region" description="Low complexity" evidence="1">
    <location>
        <begin position="130"/>
        <end position="141"/>
    </location>
</feature>
<dbReference type="AlphaFoldDB" id="A0A9P8CZK9"/>